<dbReference type="Proteomes" id="UP000266841">
    <property type="component" value="Unassembled WGS sequence"/>
</dbReference>
<comment type="caution">
    <text evidence="1">The sequence shown here is derived from an EMBL/GenBank/DDBJ whole genome shotgun (WGS) entry which is preliminary data.</text>
</comment>
<proteinExistence type="predicted"/>
<reference evidence="1 2" key="1">
    <citation type="journal article" date="2012" name="Genome Biol.">
        <title>Genome and low-iron response of an oceanic diatom adapted to chronic iron limitation.</title>
        <authorList>
            <person name="Lommer M."/>
            <person name="Specht M."/>
            <person name="Roy A.S."/>
            <person name="Kraemer L."/>
            <person name="Andreson R."/>
            <person name="Gutowska M.A."/>
            <person name="Wolf J."/>
            <person name="Bergner S.V."/>
            <person name="Schilhabel M.B."/>
            <person name="Klostermeier U.C."/>
            <person name="Beiko R.G."/>
            <person name="Rosenstiel P."/>
            <person name="Hippler M."/>
            <person name="Laroche J."/>
        </authorList>
    </citation>
    <scope>NUCLEOTIDE SEQUENCE [LARGE SCALE GENOMIC DNA]</scope>
    <source>
        <strain evidence="1 2">CCMP1005</strain>
    </source>
</reference>
<dbReference type="OrthoDB" id="284184at2759"/>
<feature type="non-terminal residue" evidence="1">
    <location>
        <position position="72"/>
    </location>
</feature>
<accession>K0TEF2</accession>
<dbReference type="EMBL" id="AGNL01006681">
    <property type="protein sequence ID" value="EJK71861.1"/>
    <property type="molecule type" value="Genomic_DNA"/>
</dbReference>
<keyword evidence="2" id="KW-1185">Reference proteome</keyword>
<organism evidence="1 2">
    <name type="scientific">Thalassiosira oceanica</name>
    <name type="common">Marine diatom</name>
    <dbReference type="NCBI Taxonomy" id="159749"/>
    <lineage>
        <taxon>Eukaryota</taxon>
        <taxon>Sar</taxon>
        <taxon>Stramenopiles</taxon>
        <taxon>Ochrophyta</taxon>
        <taxon>Bacillariophyta</taxon>
        <taxon>Coscinodiscophyceae</taxon>
        <taxon>Thalassiosirophycidae</taxon>
        <taxon>Thalassiosirales</taxon>
        <taxon>Thalassiosiraceae</taxon>
        <taxon>Thalassiosira</taxon>
    </lineage>
</organism>
<gene>
    <name evidence="1" type="ORF">THAOC_06658</name>
</gene>
<evidence type="ECO:0000313" key="1">
    <source>
        <dbReference type="EMBL" id="EJK71861.1"/>
    </source>
</evidence>
<dbReference type="AlphaFoldDB" id="K0TEF2"/>
<protein>
    <submittedName>
        <fullName evidence="1">Uncharacterized protein</fullName>
    </submittedName>
</protein>
<name>K0TEF2_THAOC</name>
<sequence>MSAQQVISGRPAVIISPSASGKALIGLAAMRLNPKIEQDDLKRIVKAWVPVSPTAALRAQDAVLEQYKTSNI</sequence>
<evidence type="ECO:0000313" key="2">
    <source>
        <dbReference type="Proteomes" id="UP000266841"/>
    </source>
</evidence>